<evidence type="ECO:0000256" key="1">
    <source>
        <dbReference type="SAM" id="MobiDB-lite"/>
    </source>
</evidence>
<organism evidence="2 3">
    <name type="scientific">Stylosanthes scabra</name>
    <dbReference type="NCBI Taxonomy" id="79078"/>
    <lineage>
        <taxon>Eukaryota</taxon>
        <taxon>Viridiplantae</taxon>
        <taxon>Streptophyta</taxon>
        <taxon>Embryophyta</taxon>
        <taxon>Tracheophyta</taxon>
        <taxon>Spermatophyta</taxon>
        <taxon>Magnoliopsida</taxon>
        <taxon>eudicotyledons</taxon>
        <taxon>Gunneridae</taxon>
        <taxon>Pentapetalae</taxon>
        <taxon>rosids</taxon>
        <taxon>fabids</taxon>
        <taxon>Fabales</taxon>
        <taxon>Fabaceae</taxon>
        <taxon>Papilionoideae</taxon>
        <taxon>50 kb inversion clade</taxon>
        <taxon>dalbergioids sensu lato</taxon>
        <taxon>Dalbergieae</taxon>
        <taxon>Pterocarpus clade</taxon>
        <taxon>Stylosanthes</taxon>
    </lineage>
</organism>
<protein>
    <submittedName>
        <fullName evidence="2">Uncharacterized protein</fullName>
    </submittedName>
</protein>
<proteinExistence type="predicted"/>
<sequence length="180" mass="20499">MTGEGSSREGTKLPCRRSQWLAALYRAKSQASEEHEVIALSSNSEHEKDRNLETDAEGALPAAEGKAEEILPKNDVYNALWAMLDAESENEAEEIPGQWDLDSILNNWGKVYATILIGEMKGKSRKARIGWEPRAFLTRYTRVNECKHDRVRFLFLDSMTCDLLYCIYSHHSPSVVFLYI</sequence>
<dbReference type="Proteomes" id="UP001341840">
    <property type="component" value="Unassembled WGS sequence"/>
</dbReference>
<comment type="caution">
    <text evidence="2">The sequence shown here is derived from an EMBL/GenBank/DDBJ whole genome shotgun (WGS) entry which is preliminary data.</text>
</comment>
<name>A0ABU6SV96_9FABA</name>
<feature type="region of interest" description="Disordered" evidence="1">
    <location>
        <begin position="29"/>
        <end position="65"/>
    </location>
</feature>
<evidence type="ECO:0000313" key="2">
    <source>
        <dbReference type="EMBL" id="MED6139946.1"/>
    </source>
</evidence>
<keyword evidence="3" id="KW-1185">Reference proteome</keyword>
<dbReference type="EMBL" id="JASCZI010062028">
    <property type="protein sequence ID" value="MED6139946.1"/>
    <property type="molecule type" value="Genomic_DNA"/>
</dbReference>
<feature type="compositionally biased region" description="Basic and acidic residues" evidence="1">
    <location>
        <begin position="44"/>
        <end position="53"/>
    </location>
</feature>
<accession>A0ABU6SV96</accession>
<evidence type="ECO:0000313" key="3">
    <source>
        <dbReference type="Proteomes" id="UP001341840"/>
    </source>
</evidence>
<reference evidence="2 3" key="1">
    <citation type="journal article" date="2023" name="Plants (Basel)">
        <title>Bridging the Gap: Combining Genomics and Transcriptomics Approaches to Understand Stylosanthes scabra, an Orphan Legume from the Brazilian Caatinga.</title>
        <authorList>
            <person name="Ferreira-Neto J.R.C."/>
            <person name="da Silva M.D."/>
            <person name="Binneck E."/>
            <person name="de Melo N.F."/>
            <person name="da Silva R.H."/>
            <person name="de Melo A.L.T.M."/>
            <person name="Pandolfi V."/>
            <person name="Bustamante F.O."/>
            <person name="Brasileiro-Vidal A.C."/>
            <person name="Benko-Iseppon A.M."/>
        </authorList>
    </citation>
    <scope>NUCLEOTIDE SEQUENCE [LARGE SCALE GENOMIC DNA]</scope>
    <source>
        <tissue evidence="2">Leaves</tissue>
    </source>
</reference>
<gene>
    <name evidence="2" type="ORF">PIB30_088571</name>
</gene>